<name>A0AAV5A573_9AGAM</name>
<dbReference type="SMART" id="SM01140">
    <property type="entry name" value="Drf_GBD"/>
    <property type="match status" value="1"/>
</dbReference>
<dbReference type="GO" id="GO:0030036">
    <property type="term" value="P:actin cytoskeleton organization"/>
    <property type="evidence" value="ECO:0007669"/>
    <property type="project" value="InterPro"/>
</dbReference>
<organism evidence="3 4">
    <name type="scientific">Clathrus columnatus</name>
    <dbReference type="NCBI Taxonomy" id="1419009"/>
    <lineage>
        <taxon>Eukaryota</taxon>
        <taxon>Fungi</taxon>
        <taxon>Dikarya</taxon>
        <taxon>Basidiomycota</taxon>
        <taxon>Agaricomycotina</taxon>
        <taxon>Agaricomycetes</taxon>
        <taxon>Phallomycetidae</taxon>
        <taxon>Phallales</taxon>
        <taxon>Clathraceae</taxon>
        <taxon>Clathrus</taxon>
    </lineage>
</organism>
<dbReference type="Proteomes" id="UP001050691">
    <property type="component" value="Unassembled WGS sequence"/>
</dbReference>
<evidence type="ECO:0000256" key="1">
    <source>
        <dbReference type="SAM" id="MobiDB-lite"/>
    </source>
</evidence>
<dbReference type="InterPro" id="IPR011989">
    <property type="entry name" value="ARM-like"/>
</dbReference>
<accession>A0AAV5A573</accession>
<dbReference type="GO" id="GO:0031267">
    <property type="term" value="F:small GTPase binding"/>
    <property type="evidence" value="ECO:0007669"/>
    <property type="project" value="InterPro"/>
</dbReference>
<evidence type="ECO:0000313" key="4">
    <source>
        <dbReference type="Proteomes" id="UP001050691"/>
    </source>
</evidence>
<comment type="caution">
    <text evidence="3">The sequence shown here is derived from an EMBL/GenBank/DDBJ whole genome shotgun (WGS) entry which is preliminary data.</text>
</comment>
<dbReference type="AlphaFoldDB" id="A0AAV5A573"/>
<gene>
    <name evidence="3" type="ORF">Clacol_002604</name>
</gene>
<dbReference type="Gene3D" id="1.25.10.10">
    <property type="entry name" value="Leucine-rich Repeat Variant"/>
    <property type="match status" value="1"/>
</dbReference>
<feature type="region of interest" description="Disordered" evidence="1">
    <location>
        <begin position="470"/>
        <end position="505"/>
    </location>
</feature>
<sequence>MRIQDPKEIEVLSTDRAFEQLLDQLQIPDTLRPKLTSLDAPVKAAMLRSSHVLSPQEHTSAPSKRPKLRRSLSSNHIDFSNKSLIVPDISTLPSSEGPNLSPPMAPFMKEATSRPSSPFGRSHSRGVSMDIPRVASQSFNVSKSNPKPSKGTVKDISPVSMYMMLSETSSLQLDIETVKKLRILLRNESASWSEGFLNHGGYTALLTRLIEILEVEWRDKKPGDLSTRQLIIDLLQILYEIYPNSSVASKKPIKRSHEFLESSLAPAPVGEVMLPSPHLTVFSFLRTLLLTPAPPPAEASSIPISPHEFIASLHTPRIYKIYLKELSDVCRDYFWIFCHPHNAIWNLEQTDERKVERPKAPGGMTGGVEFEAMTYLTSHFQFINSLTRAAESLNVPVENELSARRFHADLFASGLERIILTARKASTTYYAMLHLEIARYLTAAKQSGYELPWSLVRHIGVPPSHFCLPGVASRNRTPQGSPSKPKAHGPPKIPTPPRAGVLRLE</sequence>
<feature type="domain" description="Formin GTPase-binding" evidence="2">
    <location>
        <begin position="5"/>
        <end position="290"/>
    </location>
</feature>
<keyword evidence="4" id="KW-1185">Reference proteome</keyword>
<dbReference type="SUPFAM" id="SSF48371">
    <property type="entry name" value="ARM repeat"/>
    <property type="match status" value="1"/>
</dbReference>
<reference evidence="3" key="1">
    <citation type="submission" date="2021-10" db="EMBL/GenBank/DDBJ databases">
        <title>De novo Genome Assembly of Clathrus columnatus (Basidiomycota, Fungi) Using Illumina and Nanopore Sequence Data.</title>
        <authorList>
            <person name="Ogiso-Tanaka E."/>
            <person name="Itagaki H."/>
            <person name="Hosoya T."/>
            <person name="Hosaka K."/>
        </authorList>
    </citation>
    <scope>NUCLEOTIDE SEQUENCE</scope>
    <source>
        <strain evidence="3">MO-923</strain>
    </source>
</reference>
<feature type="region of interest" description="Disordered" evidence="1">
    <location>
        <begin position="49"/>
        <end position="71"/>
    </location>
</feature>
<feature type="compositionally biased region" description="Polar residues" evidence="1">
    <location>
        <begin position="51"/>
        <end position="61"/>
    </location>
</feature>
<dbReference type="InterPro" id="IPR010473">
    <property type="entry name" value="GTPase-bd"/>
</dbReference>
<dbReference type="GO" id="GO:0003779">
    <property type="term" value="F:actin binding"/>
    <property type="evidence" value="ECO:0007669"/>
    <property type="project" value="InterPro"/>
</dbReference>
<evidence type="ECO:0000313" key="3">
    <source>
        <dbReference type="EMBL" id="GJJ08389.1"/>
    </source>
</evidence>
<dbReference type="EMBL" id="BPWL01000003">
    <property type="protein sequence ID" value="GJJ08389.1"/>
    <property type="molecule type" value="Genomic_DNA"/>
</dbReference>
<proteinExistence type="predicted"/>
<dbReference type="InterPro" id="IPR016024">
    <property type="entry name" value="ARM-type_fold"/>
</dbReference>
<evidence type="ECO:0000259" key="2">
    <source>
        <dbReference type="SMART" id="SM01140"/>
    </source>
</evidence>
<protein>
    <recommendedName>
        <fullName evidence="2">Formin GTPase-binding domain-containing protein</fullName>
    </recommendedName>
</protein>